<dbReference type="PANTHER" id="PTHR30336">
    <property type="entry name" value="INNER MEMBRANE PROTEIN, PROBABLE PERMEASE"/>
    <property type="match status" value="1"/>
</dbReference>
<feature type="transmembrane region" description="Helical" evidence="1">
    <location>
        <begin position="31"/>
        <end position="53"/>
    </location>
</feature>
<dbReference type="EMBL" id="BCMJ01000006">
    <property type="protein sequence ID" value="GAX08459.1"/>
    <property type="molecule type" value="Genomic_DNA"/>
</dbReference>
<dbReference type="InterPro" id="IPR003848">
    <property type="entry name" value="DUF218"/>
</dbReference>
<dbReference type="AlphaFoldDB" id="A0A1Z5J3I1"/>
<dbReference type="GO" id="GO:0000270">
    <property type="term" value="P:peptidoglycan metabolic process"/>
    <property type="evidence" value="ECO:0007669"/>
    <property type="project" value="TreeGrafter"/>
</dbReference>
<evidence type="ECO:0000256" key="1">
    <source>
        <dbReference type="SAM" id="Phobius"/>
    </source>
</evidence>
<keyword evidence="4" id="KW-1185">Reference proteome</keyword>
<proteinExistence type="predicted"/>
<dbReference type="PANTHER" id="PTHR30336:SF4">
    <property type="entry name" value="ENVELOPE BIOGENESIS FACTOR ELYC"/>
    <property type="match status" value="1"/>
</dbReference>
<dbReference type="Pfam" id="PF02698">
    <property type="entry name" value="DUF218"/>
    <property type="match status" value="1"/>
</dbReference>
<evidence type="ECO:0000313" key="3">
    <source>
        <dbReference type="EMBL" id="GAX08459.1"/>
    </source>
</evidence>
<evidence type="ECO:0000259" key="2">
    <source>
        <dbReference type="Pfam" id="PF02698"/>
    </source>
</evidence>
<dbReference type="GO" id="GO:0005886">
    <property type="term" value="C:plasma membrane"/>
    <property type="evidence" value="ECO:0007669"/>
    <property type="project" value="TreeGrafter"/>
</dbReference>
<dbReference type="Proteomes" id="UP000223370">
    <property type="component" value="Unassembled WGS sequence"/>
</dbReference>
<name>A0A1Z5J3I1_9LACO</name>
<protein>
    <submittedName>
        <fullName evidence="3">Membrane protein</fullName>
    </submittedName>
</protein>
<gene>
    <name evidence="3" type="ORF">IWT5_01614</name>
</gene>
<dbReference type="Gene3D" id="3.40.50.620">
    <property type="entry name" value="HUPs"/>
    <property type="match status" value="1"/>
</dbReference>
<feature type="domain" description="DUF218" evidence="2">
    <location>
        <begin position="95"/>
        <end position="224"/>
    </location>
</feature>
<evidence type="ECO:0000313" key="4">
    <source>
        <dbReference type="Proteomes" id="UP000223370"/>
    </source>
</evidence>
<keyword evidence="1" id="KW-0812">Transmembrane</keyword>
<keyword evidence="1" id="KW-0472">Membrane</keyword>
<reference evidence="3 4" key="1">
    <citation type="submission" date="2015-11" db="EMBL/GenBank/DDBJ databases">
        <title>Draft genome sequences of new species of the genus Lactobacillus isolated from orchardgrass silage.</title>
        <authorList>
            <person name="Tohno M."/>
            <person name="Tanizawa Y."/>
            <person name="Arita M."/>
        </authorList>
    </citation>
    <scope>NUCLEOTIDE SEQUENCE [LARGE SCALE GENOMIC DNA]</scope>
    <source>
        <strain evidence="3 4">IWT5</strain>
    </source>
</reference>
<feature type="transmembrane region" description="Helical" evidence="1">
    <location>
        <begin position="59"/>
        <end position="80"/>
    </location>
</feature>
<comment type="caution">
    <text evidence="3">The sequence shown here is derived from an EMBL/GenBank/DDBJ whole genome shotgun (WGS) entry which is preliminary data.</text>
</comment>
<dbReference type="CDD" id="cd06259">
    <property type="entry name" value="YdcF-like"/>
    <property type="match status" value="1"/>
</dbReference>
<organism evidence="3 4">
    <name type="scientific">Secundilactobacillus silagincola</name>
    <dbReference type="NCBI Taxonomy" id="1714681"/>
    <lineage>
        <taxon>Bacteria</taxon>
        <taxon>Bacillati</taxon>
        <taxon>Bacillota</taxon>
        <taxon>Bacilli</taxon>
        <taxon>Lactobacillales</taxon>
        <taxon>Lactobacillaceae</taxon>
        <taxon>Secundilactobacillus</taxon>
    </lineage>
</organism>
<keyword evidence="1" id="KW-1133">Transmembrane helix</keyword>
<dbReference type="GO" id="GO:0043164">
    <property type="term" value="P:Gram-negative-bacterium-type cell wall biogenesis"/>
    <property type="evidence" value="ECO:0007669"/>
    <property type="project" value="TreeGrafter"/>
</dbReference>
<feature type="transmembrane region" description="Helical" evidence="1">
    <location>
        <begin position="6"/>
        <end position="24"/>
    </location>
</feature>
<dbReference type="InterPro" id="IPR014729">
    <property type="entry name" value="Rossmann-like_a/b/a_fold"/>
</dbReference>
<sequence>MVTLLIVLIIVTLLNLVAIAPLVKGQTNQRLVWIPLLALLIAISLLIILPITIWPAHLISNAISMGFVTWYTVATLYLWLTNWYKRQSHQSTKPDYLVVLGAKVTSSGPSKTLTRRLQTAIAIYTDQSVPPKLVLTGGQGSDEPQSEAAAMAGYLVRQQIQPHQLLLEQAATSTATNIKFSKQVIENDWQASRKPTILIVTSDYHLVRSKLLALQQHLPVSLAGSWTTTEALIPAMLREIAALLLQLKWPLVIFWIELTFLAQSISH</sequence>
<accession>A0A1Z5J3I1</accession>
<dbReference type="InterPro" id="IPR051599">
    <property type="entry name" value="Cell_Envelope_Assoc"/>
</dbReference>